<name>A0A9P0TER2_PIEBR</name>
<evidence type="ECO:0000313" key="1">
    <source>
        <dbReference type="EMBL" id="CAH4030095.1"/>
    </source>
</evidence>
<gene>
    <name evidence="1" type="ORF">PIBRA_LOCUS6777</name>
</gene>
<proteinExistence type="predicted"/>
<dbReference type="AlphaFoldDB" id="A0A9P0TER2"/>
<evidence type="ECO:0000313" key="2">
    <source>
        <dbReference type="Proteomes" id="UP001152562"/>
    </source>
</evidence>
<sequence length="71" mass="7540">MRDLYRGGGEVCGAPVAVAAPSDSWGYSSSGHCCSSYVPGELVFSVPHRHTLVKPAPTREVATNKLLFFTA</sequence>
<accession>A0A9P0TER2</accession>
<organism evidence="1 2">
    <name type="scientific">Pieris brassicae</name>
    <name type="common">White butterfly</name>
    <name type="synonym">Large white butterfly</name>
    <dbReference type="NCBI Taxonomy" id="7116"/>
    <lineage>
        <taxon>Eukaryota</taxon>
        <taxon>Metazoa</taxon>
        <taxon>Ecdysozoa</taxon>
        <taxon>Arthropoda</taxon>
        <taxon>Hexapoda</taxon>
        <taxon>Insecta</taxon>
        <taxon>Pterygota</taxon>
        <taxon>Neoptera</taxon>
        <taxon>Endopterygota</taxon>
        <taxon>Lepidoptera</taxon>
        <taxon>Glossata</taxon>
        <taxon>Ditrysia</taxon>
        <taxon>Papilionoidea</taxon>
        <taxon>Pieridae</taxon>
        <taxon>Pierinae</taxon>
        <taxon>Pieris</taxon>
    </lineage>
</organism>
<protein>
    <submittedName>
        <fullName evidence="1">Uncharacterized protein</fullName>
    </submittedName>
</protein>
<dbReference type="Proteomes" id="UP001152562">
    <property type="component" value="Unassembled WGS sequence"/>
</dbReference>
<comment type="caution">
    <text evidence="1">The sequence shown here is derived from an EMBL/GenBank/DDBJ whole genome shotgun (WGS) entry which is preliminary data.</text>
</comment>
<keyword evidence="2" id="KW-1185">Reference proteome</keyword>
<reference evidence="1" key="1">
    <citation type="submission" date="2022-05" db="EMBL/GenBank/DDBJ databases">
        <authorList>
            <person name="Okamura Y."/>
        </authorList>
    </citation>
    <scope>NUCLEOTIDE SEQUENCE</scope>
</reference>
<dbReference type="EMBL" id="CALOZG010000010">
    <property type="protein sequence ID" value="CAH4030095.1"/>
    <property type="molecule type" value="Genomic_DNA"/>
</dbReference>